<dbReference type="PANTHER" id="PTHR30383:SF5">
    <property type="entry name" value="SGNH HYDROLASE-TYPE ESTERASE DOMAIN-CONTAINING PROTEIN"/>
    <property type="match status" value="1"/>
</dbReference>
<dbReference type="Pfam" id="PF13472">
    <property type="entry name" value="Lipase_GDSL_2"/>
    <property type="match status" value="1"/>
</dbReference>
<dbReference type="RefSeq" id="WP_055654596.1">
    <property type="nucleotide sequence ID" value="NZ_CABIXC010000004.1"/>
</dbReference>
<dbReference type="PANTHER" id="PTHR30383">
    <property type="entry name" value="THIOESTERASE 1/PROTEASE 1/LYSOPHOSPHOLIPASE L1"/>
    <property type="match status" value="1"/>
</dbReference>
<protein>
    <submittedName>
        <fullName evidence="2">Lysophospholipase L1-like esterase</fullName>
    </submittedName>
</protein>
<evidence type="ECO:0000313" key="2">
    <source>
        <dbReference type="EMBL" id="CUO14103.1"/>
    </source>
</evidence>
<dbReference type="InterPro" id="IPR051532">
    <property type="entry name" value="Ester_Hydrolysis_Enzymes"/>
</dbReference>
<dbReference type="InterPro" id="IPR013830">
    <property type="entry name" value="SGNH_hydro"/>
</dbReference>
<proteinExistence type="predicted"/>
<dbReference type="Gene3D" id="3.40.50.1110">
    <property type="entry name" value="SGNH hydrolase"/>
    <property type="match status" value="1"/>
</dbReference>
<evidence type="ECO:0000313" key="3">
    <source>
        <dbReference type="Proteomes" id="UP000095651"/>
    </source>
</evidence>
<sequence length="202" mass="22876">MKTIAIYGDSISTGAHGEGGYEAMLKSSLSLEKVYNFAVGSSGLTRKTPVGMLEVLDKNPVPEDADLFLIWHGSNDWYWGSRLEEFSHGVKEAVNRLRAAAPTAELVWVTPIYRFECPDGMTQAGEAYELPNKNGYTMLDYYEELERSSKRLGFPLIDMRRLCGIHRDNAGIYLEDRVHPNRAGYQRIGAVLDREIQRFCIY</sequence>
<dbReference type="Proteomes" id="UP000095651">
    <property type="component" value="Unassembled WGS sequence"/>
</dbReference>
<dbReference type="EMBL" id="CYZE01000004">
    <property type="protein sequence ID" value="CUO14103.1"/>
    <property type="molecule type" value="Genomic_DNA"/>
</dbReference>
<name>A0A174CLG6_9FIRM</name>
<organism evidence="2 3">
    <name type="scientific">Hungatella hathewayi</name>
    <dbReference type="NCBI Taxonomy" id="154046"/>
    <lineage>
        <taxon>Bacteria</taxon>
        <taxon>Bacillati</taxon>
        <taxon>Bacillota</taxon>
        <taxon>Clostridia</taxon>
        <taxon>Lachnospirales</taxon>
        <taxon>Lachnospiraceae</taxon>
        <taxon>Hungatella</taxon>
    </lineage>
</organism>
<dbReference type="CDD" id="cd00229">
    <property type="entry name" value="SGNH_hydrolase"/>
    <property type="match status" value="1"/>
</dbReference>
<evidence type="ECO:0000259" key="1">
    <source>
        <dbReference type="Pfam" id="PF13472"/>
    </source>
</evidence>
<dbReference type="GO" id="GO:0004622">
    <property type="term" value="F:phosphatidylcholine lysophospholipase activity"/>
    <property type="evidence" value="ECO:0007669"/>
    <property type="project" value="TreeGrafter"/>
</dbReference>
<reference evidence="2 3" key="1">
    <citation type="submission" date="2015-09" db="EMBL/GenBank/DDBJ databases">
        <authorList>
            <consortium name="Pathogen Informatics"/>
        </authorList>
    </citation>
    <scope>NUCLEOTIDE SEQUENCE [LARGE SCALE GENOMIC DNA]</scope>
    <source>
        <strain evidence="2 3">2789STDY5608850</strain>
    </source>
</reference>
<accession>A0A174CLG6</accession>
<dbReference type="SUPFAM" id="SSF52266">
    <property type="entry name" value="SGNH hydrolase"/>
    <property type="match status" value="1"/>
</dbReference>
<gene>
    <name evidence="2" type="ORF">ERS852407_01958</name>
</gene>
<dbReference type="InterPro" id="IPR036514">
    <property type="entry name" value="SGNH_hydro_sf"/>
</dbReference>
<dbReference type="AlphaFoldDB" id="A0A174CLG6"/>
<feature type="domain" description="SGNH hydrolase-type esterase" evidence="1">
    <location>
        <begin position="7"/>
        <end position="187"/>
    </location>
</feature>